<sequence>MREWYSRIGNRRKEGRKEERKEGRKEGRKKKRRMQCEDSQRRGERRNKALMDLEKKARVNDSEERARKMTMYYCASVRIKCREILHLRIDRSIHDKIYK</sequence>
<feature type="region of interest" description="Disordered" evidence="1">
    <location>
        <begin position="1"/>
        <end position="54"/>
    </location>
</feature>
<dbReference type="Proteomes" id="UP001177670">
    <property type="component" value="Unassembled WGS sequence"/>
</dbReference>
<feature type="compositionally biased region" description="Basic and acidic residues" evidence="1">
    <location>
        <begin position="34"/>
        <end position="54"/>
    </location>
</feature>
<dbReference type="EMBL" id="JAHYIQ010000009">
    <property type="protein sequence ID" value="KAK1129281.1"/>
    <property type="molecule type" value="Genomic_DNA"/>
</dbReference>
<reference evidence="2" key="1">
    <citation type="submission" date="2021-10" db="EMBL/GenBank/DDBJ databases">
        <title>Melipona bicolor Genome sequencing and assembly.</title>
        <authorList>
            <person name="Araujo N.S."/>
            <person name="Arias M.C."/>
        </authorList>
    </citation>
    <scope>NUCLEOTIDE SEQUENCE</scope>
    <source>
        <strain evidence="2">USP_2M_L1-L4_2017</strain>
        <tissue evidence="2">Whole body</tissue>
    </source>
</reference>
<organism evidence="2 3">
    <name type="scientific">Melipona bicolor</name>
    <dbReference type="NCBI Taxonomy" id="60889"/>
    <lineage>
        <taxon>Eukaryota</taxon>
        <taxon>Metazoa</taxon>
        <taxon>Ecdysozoa</taxon>
        <taxon>Arthropoda</taxon>
        <taxon>Hexapoda</taxon>
        <taxon>Insecta</taxon>
        <taxon>Pterygota</taxon>
        <taxon>Neoptera</taxon>
        <taxon>Endopterygota</taxon>
        <taxon>Hymenoptera</taxon>
        <taxon>Apocrita</taxon>
        <taxon>Aculeata</taxon>
        <taxon>Apoidea</taxon>
        <taxon>Anthophila</taxon>
        <taxon>Apidae</taxon>
        <taxon>Melipona</taxon>
    </lineage>
</organism>
<keyword evidence="3" id="KW-1185">Reference proteome</keyword>
<evidence type="ECO:0000313" key="3">
    <source>
        <dbReference type="Proteomes" id="UP001177670"/>
    </source>
</evidence>
<evidence type="ECO:0000313" key="2">
    <source>
        <dbReference type="EMBL" id="KAK1129281.1"/>
    </source>
</evidence>
<feature type="compositionally biased region" description="Basic and acidic residues" evidence="1">
    <location>
        <begin position="1"/>
        <end position="25"/>
    </location>
</feature>
<evidence type="ECO:0000256" key="1">
    <source>
        <dbReference type="SAM" id="MobiDB-lite"/>
    </source>
</evidence>
<name>A0AA40KQQ8_9HYME</name>
<gene>
    <name evidence="2" type="ORF">K0M31_020409</name>
</gene>
<comment type="caution">
    <text evidence="2">The sequence shown here is derived from an EMBL/GenBank/DDBJ whole genome shotgun (WGS) entry which is preliminary data.</text>
</comment>
<accession>A0AA40KQQ8</accession>
<proteinExistence type="predicted"/>
<dbReference type="AlphaFoldDB" id="A0AA40KQQ8"/>
<protein>
    <submittedName>
        <fullName evidence="2">Uncharacterized protein</fullName>
    </submittedName>
</protein>